<dbReference type="InParanoid" id="A0A316VGN7"/>
<dbReference type="InterPro" id="IPR010905">
    <property type="entry name" value="Glyco_hydro_88"/>
</dbReference>
<evidence type="ECO:0000256" key="1">
    <source>
        <dbReference type="ARBA" id="ARBA00022801"/>
    </source>
</evidence>
<feature type="transmembrane region" description="Helical" evidence="2">
    <location>
        <begin position="12"/>
        <end position="29"/>
    </location>
</feature>
<dbReference type="EMBL" id="KZ819602">
    <property type="protein sequence ID" value="PWN36670.1"/>
    <property type="molecule type" value="Genomic_DNA"/>
</dbReference>
<keyword evidence="2" id="KW-0812">Transmembrane</keyword>
<dbReference type="RefSeq" id="XP_025356972.1">
    <property type="nucleotide sequence ID" value="XM_025501544.1"/>
</dbReference>
<evidence type="ECO:0008006" key="5">
    <source>
        <dbReference type="Google" id="ProtNLM"/>
    </source>
</evidence>
<protein>
    <recommendedName>
        <fullName evidence="5">Six-hairpin glycosidase</fullName>
    </recommendedName>
</protein>
<dbReference type="PANTHER" id="PTHR41814:SF1">
    <property type="entry name" value="CELLULASE"/>
    <property type="match status" value="1"/>
</dbReference>
<keyword evidence="2" id="KW-1133">Transmembrane helix</keyword>
<keyword evidence="1" id="KW-0378">Hydrolase</keyword>
<dbReference type="InterPro" id="IPR012341">
    <property type="entry name" value="6hp_glycosidase-like_sf"/>
</dbReference>
<dbReference type="GeneID" id="37023325"/>
<dbReference type="GO" id="GO:0016787">
    <property type="term" value="F:hydrolase activity"/>
    <property type="evidence" value="ECO:0007669"/>
    <property type="project" value="UniProtKB-KW"/>
</dbReference>
<dbReference type="AlphaFoldDB" id="A0A316VGN7"/>
<evidence type="ECO:0000313" key="3">
    <source>
        <dbReference type="EMBL" id="PWN36670.1"/>
    </source>
</evidence>
<dbReference type="Pfam" id="PF07470">
    <property type="entry name" value="Glyco_hydro_88"/>
    <property type="match status" value="1"/>
</dbReference>
<keyword evidence="2" id="KW-0472">Membrane</keyword>
<evidence type="ECO:0000313" key="4">
    <source>
        <dbReference type="Proteomes" id="UP000245771"/>
    </source>
</evidence>
<keyword evidence="4" id="KW-1185">Reference proteome</keyword>
<organism evidence="3 4">
    <name type="scientific">Meira miltonrushii</name>
    <dbReference type="NCBI Taxonomy" id="1280837"/>
    <lineage>
        <taxon>Eukaryota</taxon>
        <taxon>Fungi</taxon>
        <taxon>Dikarya</taxon>
        <taxon>Basidiomycota</taxon>
        <taxon>Ustilaginomycotina</taxon>
        <taxon>Exobasidiomycetes</taxon>
        <taxon>Exobasidiales</taxon>
        <taxon>Brachybasidiaceae</taxon>
        <taxon>Meira</taxon>
    </lineage>
</organism>
<dbReference type="STRING" id="1280837.A0A316VGN7"/>
<dbReference type="SUPFAM" id="SSF48208">
    <property type="entry name" value="Six-hairpin glycosidases"/>
    <property type="match status" value="1"/>
</dbReference>
<dbReference type="PANTHER" id="PTHR41814">
    <property type="entry name" value="EXPRESSED PROTEIN"/>
    <property type="match status" value="1"/>
</dbReference>
<dbReference type="Proteomes" id="UP000245771">
    <property type="component" value="Unassembled WGS sequence"/>
</dbReference>
<reference evidence="3 4" key="1">
    <citation type="journal article" date="2018" name="Mol. Biol. Evol.">
        <title>Broad Genomic Sampling Reveals a Smut Pathogenic Ancestry of the Fungal Clade Ustilaginomycotina.</title>
        <authorList>
            <person name="Kijpornyongpan T."/>
            <person name="Mondo S.J."/>
            <person name="Barry K."/>
            <person name="Sandor L."/>
            <person name="Lee J."/>
            <person name="Lipzen A."/>
            <person name="Pangilinan J."/>
            <person name="LaButti K."/>
            <person name="Hainaut M."/>
            <person name="Henrissat B."/>
            <person name="Grigoriev I.V."/>
            <person name="Spatafora J.W."/>
            <person name="Aime M.C."/>
        </authorList>
    </citation>
    <scope>NUCLEOTIDE SEQUENCE [LARGE SCALE GENOMIC DNA]</scope>
    <source>
        <strain evidence="3 4">MCA 3882</strain>
    </source>
</reference>
<dbReference type="OrthoDB" id="4138492at2759"/>
<dbReference type="InterPro" id="IPR008928">
    <property type="entry name" value="6-hairpin_glycosidase_sf"/>
</dbReference>
<dbReference type="GO" id="GO:0005975">
    <property type="term" value="P:carbohydrate metabolic process"/>
    <property type="evidence" value="ECO:0007669"/>
    <property type="project" value="InterPro"/>
</dbReference>
<accession>A0A316VGN7</accession>
<evidence type="ECO:0000256" key="2">
    <source>
        <dbReference type="SAM" id="Phobius"/>
    </source>
</evidence>
<name>A0A316VGN7_9BASI</name>
<proteinExistence type="predicted"/>
<dbReference type="Gene3D" id="1.50.10.10">
    <property type="match status" value="1"/>
</dbReference>
<gene>
    <name evidence="3" type="ORF">FA14DRAFT_186863</name>
</gene>
<sequence length="1095" mass="117277">MSLSLIIDDTSLMLLLFIILLLAIGIFFGKSYRPLVHPLILSRQSDVSPVRRKGQSAIYRNANSPAGFDLSSQPRKAIVSVKDVLAKGSGSENFKVDRKRTLYGIDRSNQDLLTESQDFGRGLAKMLNLQSTSALALGVCVEVDSTKSLEVIISGDAQTSAAENRYAPIIIAPVHIKNGNTPQELPSSLKMAGNTHLHAIFTTLTTFERATEMAIVGKDTIFIFESVEDAHQAEKLLKNKICSFHHVVEQASLLQSTVDSQDEGKEKQSTDEAGKAIHSIFWSGKAGWVEASNASLIAGLTAHLSFYSADSQPSTRDHILIEQSPYVESPSLRLAAAAIPAGLALALLPLYTGASLTATNISSSRDDPNPAPASEFSEAGATLLYTSAYGASTLAACLCTISKRSPLAILAAHTKLAALRHGSFSNNGFWDRYLFSKIRQNVGCEHLRSVFILAEGPTIGQGLLDVLRAQLGCAVRLAYLPSGPLRIYDNSVNAGVKDAGLLLQEKYALPVSPVAVTHSLDLQAFATHKYDDKQVPAQVGAPNSTLELKLVESKFALSKGMKVSGINADIDPGRAQDPFGEVFVRGHSFAGEQNSDQWCATGDLGTMRSNGTLVVLYDQANSVEVDVPTLSSEYPTTKRSSRIGAGGHPTRALPILTILAFFLCICADATQAQSTSVNTTFVNFAIRSFLSAQRASWEQGVAQSALLEYHAGSWSVFAGKQSPAYLRNASDTERSSLPHEITMMAYGAVRSQDRQGQLCSRVTGDESATEGSALDPASCGEAVLLTAYSMGQIENGRVDEKSFFGQAASRQLDYLLTGAPRTPSGAISMRSTGQSYWSDGLYMGPPFIALYGLMTNNASLLEFAYQQIRLYRDALRIPTGSAAGLFKHIVNATGDGGNDEGAWLTGNAWSAAGMCRVLASISQSSFSNLMSSQISDLIDWINEIITTALNAGDPLIHNYINDNNTFQDAGGSTLIAYSTYRLARIATNLTLTNQIKQSEAIYTAVQSKMDNDGQLIQGTTVVNPLTFNTPSQGSPESMAFLVLMSAARRDYAERNVTGTMGPGSGTHAASSSAQFAIPHALLGFALASTLCFIML</sequence>